<feature type="transmembrane region" description="Helical" evidence="1">
    <location>
        <begin position="7"/>
        <end position="27"/>
    </location>
</feature>
<keyword evidence="1" id="KW-0472">Membrane</keyword>
<feature type="transmembrane region" description="Helical" evidence="1">
    <location>
        <begin position="287"/>
        <end position="305"/>
    </location>
</feature>
<feature type="transmembrane region" description="Helical" evidence="1">
    <location>
        <begin position="244"/>
        <end position="266"/>
    </location>
</feature>
<gene>
    <name evidence="2" type="ORF">G3M70_09275</name>
</gene>
<organism evidence="2 3">
    <name type="scientific">Candidatus Nitronauta litoralis</name>
    <dbReference type="NCBI Taxonomy" id="2705533"/>
    <lineage>
        <taxon>Bacteria</taxon>
        <taxon>Pseudomonadati</taxon>
        <taxon>Nitrospinota/Tectimicrobiota group</taxon>
        <taxon>Nitrospinota</taxon>
        <taxon>Nitrospinia</taxon>
        <taxon>Nitrospinales</taxon>
        <taxon>Nitrospinaceae</taxon>
        <taxon>Candidatus Nitronauta</taxon>
    </lineage>
</organism>
<keyword evidence="1" id="KW-1133">Transmembrane helix</keyword>
<keyword evidence="1" id="KW-0812">Transmembrane</keyword>
<name>A0A7T0BW56_9BACT</name>
<dbReference type="KEGG" id="nli:G3M70_09275"/>
<feature type="transmembrane region" description="Helical" evidence="1">
    <location>
        <begin position="33"/>
        <end position="50"/>
    </location>
</feature>
<proteinExistence type="predicted"/>
<sequence length="385" mass="41315">MNISFSSLKTLGLMTIVILALFLAFAVETDPPNGFLAFAVLLSGFCVMLCQGKSHQAAGICSSSMTTMGLALGALLCEGLVGRLFLCGLLGYAAFSLIRGKNRSFRTTLILIHIFVAIFLSLSSALGDNTLQMYSSLFLAVTFLPLFPFHLPFVGTIEGAKGSLSSFWIVVWLAIGLAELNLIYSSLTADTLLVISLLALVSAFYSSLAALGQKQSNLFVAAATVAHISLVWGLLNIFPSFPKWGIAFGIAVAFALGGICLAFSFIRLRYGWQIIGKLPGLASPMPRFGIILVILVSFSLFLPMFPTFSGLVLMPTVDVLDGSFIKVFLMFLAVWLGGGWFFIQMLHQTAFGATRTDVPYSDLQAKEVVAVTVLLLGAGYSGLLY</sequence>
<dbReference type="EMBL" id="CP048685">
    <property type="protein sequence ID" value="QPJ62050.1"/>
    <property type="molecule type" value="Genomic_DNA"/>
</dbReference>
<feature type="transmembrane region" description="Helical" evidence="1">
    <location>
        <begin position="191"/>
        <end position="211"/>
    </location>
</feature>
<feature type="transmembrane region" description="Helical" evidence="1">
    <location>
        <begin position="81"/>
        <end position="98"/>
    </location>
</feature>
<feature type="transmembrane region" description="Helical" evidence="1">
    <location>
        <begin position="133"/>
        <end position="154"/>
    </location>
</feature>
<feature type="transmembrane region" description="Helical" evidence="1">
    <location>
        <begin position="218"/>
        <end position="238"/>
    </location>
</feature>
<evidence type="ECO:0000256" key="1">
    <source>
        <dbReference type="SAM" id="Phobius"/>
    </source>
</evidence>
<reference evidence="2 3" key="1">
    <citation type="submission" date="2020-02" db="EMBL/GenBank/DDBJ databases">
        <title>Genomic and physiological characterization of two novel Nitrospinaceae genera.</title>
        <authorList>
            <person name="Mueller A.J."/>
            <person name="Jung M.-Y."/>
            <person name="Strachan C.R."/>
            <person name="Herbold C.W."/>
            <person name="Kirkegaard R.H."/>
            <person name="Daims H."/>
        </authorList>
    </citation>
    <scope>NUCLEOTIDE SEQUENCE [LARGE SCALE GENOMIC DNA]</scope>
    <source>
        <strain evidence="2">EB</strain>
    </source>
</reference>
<dbReference type="AlphaFoldDB" id="A0A7T0BW56"/>
<feature type="transmembrane region" description="Helical" evidence="1">
    <location>
        <begin position="110"/>
        <end position="127"/>
    </location>
</feature>
<evidence type="ECO:0000313" key="2">
    <source>
        <dbReference type="EMBL" id="QPJ62050.1"/>
    </source>
</evidence>
<protein>
    <recommendedName>
        <fullName evidence="4">NADH:quinone oxidoreductase/Mrp antiporter membrane subunit domain-containing protein</fullName>
    </recommendedName>
</protein>
<accession>A0A7T0BW56</accession>
<feature type="transmembrane region" description="Helical" evidence="1">
    <location>
        <begin position="325"/>
        <end position="343"/>
    </location>
</feature>
<feature type="transmembrane region" description="Helical" evidence="1">
    <location>
        <begin position="166"/>
        <end position="185"/>
    </location>
</feature>
<evidence type="ECO:0008006" key="4">
    <source>
        <dbReference type="Google" id="ProtNLM"/>
    </source>
</evidence>
<dbReference type="Proteomes" id="UP000594688">
    <property type="component" value="Chromosome"/>
</dbReference>
<evidence type="ECO:0000313" key="3">
    <source>
        <dbReference type="Proteomes" id="UP000594688"/>
    </source>
</evidence>